<dbReference type="Gramene" id="OBART01G07470.1">
    <property type="protein sequence ID" value="OBART01G07470.1"/>
    <property type="gene ID" value="OBART01G07470"/>
</dbReference>
<protein>
    <submittedName>
        <fullName evidence="2">Uncharacterized protein</fullName>
    </submittedName>
</protein>
<evidence type="ECO:0000256" key="1">
    <source>
        <dbReference type="SAM" id="MobiDB-lite"/>
    </source>
</evidence>
<feature type="region of interest" description="Disordered" evidence="1">
    <location>
        <begin position="64"/>
        <end position="136"/>
    </location>
</feature>
<feature type="compositionally biased region" description="Basic and acidic residues" evidence="1">
    <location>
        <begin position="94"/>
        <end position="105"/>
    </location>
</feature>
<name>A0A0D3EL53_9ORYZ</name>
<reference evidence="2" key="1">
    <citation type="journal article" date="2009" name="Rice">
        <title>De Novo Next Generation Sequencing of Plant Genomes.</title>
        <authorList>
            <person name="Rounsley S."/>
            <person name="Marri P.R."/>
            <person name="Yu Y."/>
            <person name="He R."/>
            <person name="Sisneros N."/>
            <person name="Goicoechea J.L."/>
            <person name="Lee S.J."/>
            <person name="Angelova A."/>
            <person name="Kudrna D."/>
            <person name="Luo M."/>
            <person name="Affourtit J."/>
            <person name="Desany B."/>
            <person name="Knight J."/>
            <person name="Niazi F."/>
            <person name="Egholm M."/>
            <person name="Wing R.A."/>
        </authorList>
    </citation>
    <scope>NUCLEOTIDE SEQUENCE [LARGE SCALE GENOMIC DNA]</scope>
    <source>
        <strain evidence="2">cv. IRGC 105608</strain>
    </source>
</reference>
<evidence type="ECO:0000313" key="2">
    <source>
        <dbReference type="EnsemblPlants" id="OBART01G07470.1"/>
    </source>
</evidence>
<dbReference type="PaxDb" id="65489-OBART01G07470.1"/>
<feature type="compositionally biased region" description="Basic and acidic residues" evidence="1">
    <location>
        <begin position="66"/>
        <end position="77"/>
    </location>
</feature>
<organism evidence="2">
    <name type="scientific">Oryza barthii</name>
    <dbReference type="NCBI Taxonomy" id="65489"/>
    <lineage>
        <taxon>Eukaryota</taxon>
        <taxon>Viridiplantae</taxon>
        <taxon>Streptophyta</taxon>
        <taxon>Embryophyta</taxon>
        <taxon>Tracheophyta</taxon>
        <taxon>Spermatophyta</taxon>
        <taxon>Magnoliopsida</taxon>
        <taxon>Liliopsida</taxon>
        <taxon>Poales</taxon>
        <taxon>Poaceae</taxon>
        <taxon>BOP clade</taxon>
        <taxon>Oryzoideae</taxon>
        <taxon>Oryzeae</taxon>
        <taxon>Oryzinae</taxon>
        <taxon>Oryza</taxon>
    </lineage>
</organism>
<keyword evidence="3" id="KW-1185">Reference proteome</keyword>
<dbReference type="AlphaFoldDB" id="A0A0D3EL53"/>
<accession>A0A0D3EL53</accession>
<proteinExistence type="predicted"/>
<sequence>MFGRWFGVRCCGCRHLKIVVFAMRHLKIVRLQPDVREGGGGRAAMAPWPCSAMAAARRCSSVTAHGCRDERRRRQEEMEANPVARHGALGWRGDGQRRAMEEGPLEHGGASLRRRPELVHGRGSMYMAVDPSSSPA</sequence>
<evidence type="ECO:0000313" key="3">
    <source>
        <dbReference type="Proteomes" id="UP000026960"/>
    </source>
</evidence>
<dbReference type="Proteomes" id="UP000026960">
    <property type="component" value="Chromosome 1"/>
</dbReference>
<dbReference type="HOGENOM" id="CLU_1878565_0_0_1"/>
<dbReference type="EnsemblPlants" id="OBART01G07470.1">
    <property type="protein sequence ID" value="OBART01G07470.1"/>
    <property type="gene ID" value="OBART01G07470"/>
</dbReference>
<reference evidence="2" key="2">
    <citation type="submission" date="2015-03" db="UniProtKB">
        <authorList>
            <consortium name="EnsemblPlants"/>
        </authorList>
    </citation>
    <scope>IDENTIFICATION</scope>
</reference>